<dbReference type="RefSeq" id="WP_207337276.1">
    <property type="nucleotide sequence ID" value="NZ_JAFMYU010000018.1"/>
</dbReference>
<gene>
    <name evidence="1" type="ORF">J2I48_20080</name>
</gene>
<sequence length="151" mass="17213">MFNFDNTMPGAWPGLRELPPSLSPISMNKTLFVSKFTDELPSEAEAVADMESVDDVLEHYKPEVTVMLSSQKGEPMAETFRFSRMGDFTPEGFVDQSEYLQELNDQMRDLQRINYQLRSNKMLQHAVANPQVKATMLAMVQQMIDEIDQAS</sequence>
<reference evidence="1 2" key="1">
    <citation type="submission" date="2021-03" db="EMBL/GenBank/DDBJ databases">
        <title>Fibrella sp. HMF5036 genome sequencing and assembly.</title>
        <authorList>
            <person name="Kang H."/>
            <person name="Kim H."/>
            <person name="Bae S."/>
            <person name="Joh K."/>
        </authorList>
    </citation>
    <scope>NUCLEOTIDE SEQUENCE [LARGE SCALE GENOMIC DNA]</scope>
    <source>
        <strain evidence="1 2">HMF5036</strain>
    </source>
</reference>
<dbReference type="Proteomes" id="UP000664795">
    <property type="component" value="Unassembled WGS sequence"/>
</dbReference>
<evidence type="ECO:0000313" key="2">
    <source>
        <dbReference type="Proteomes" id="UP000664795"/>
    </source>
</evidence>
<comment type="caution">
    <text evidence="1">The sequence shown here is derived from an EMBL/GenBank/DDBJ whole genome shotgun (WGS) entry which is preliminary data.</text>
</comment>
<accession>A0A939G6Y3</accession>
<proteinExistence type="predicted"/>
<protein>
    <submittedName>
        <fullName evidence="1">Type VI secretion system contractile sheath small subunit</fullName>
    </submittedName>
</protein>
<dbReference type="AlphaFoldDB" id="A0A939G6Y3"/>
<evidence type="ECO:0000313" key="1">
    <source>
        <dbReference type="EMBL" id="MBO0933319.1"/>
    </source>
</evidence>
<name>A0A939G6Y3_9BACT</name>
<keyword evidence="2" id="KW-1185">Reference proteome</keyword>
<dbReference type="EMBL" id="JAFMYU010000018">
    <property type="protein sequence ID" value="MBO0933319.1"/>
    <property type="molecule type" value="Genomic_DNA"/>
</dbReference>
<dbReference type="InterPro" id="IPR008312">
    <property type="entry name" value="T6SS_TssB1"/>
</dbReference>
<organism evidence="1 2">
    <name type="scientific">Fibrella aquatilis</name>
    <dbReference type="NCBI Taxonomy" id="2817059"/>
    <lineage>
        <taxon>Bacteria</taxon>
        <taxon>Pseudomonadati</taxon>
        <taxon>Bacteroidota</taxon>
        <taxon>Cytophagia</taxon>
        <taxon>Cytophagales</taxon>
        <taxon>Spirosomataceae</taxon>
        <taxon>Fibrella</taxon>
    </lineage>
</organism>
<dbReference type="Pfam" id="PF05591">
    <property type="entry name" value="T6SS_VipA"/>
    <property type="match status" value="1"/>
</dbReference>